<dbReference type="PANTHER" id="PTHR15273">
    <property type="entry name" value="DAN DOMAIN FAMILY MEMBER 5"/>
    <property type="match status" value="1"/>
</dbReference>
<dbReference type="Ensembl" id="ENSTNIT00000001894.1">
    <property type="protein sequence ID" value="ENSTNIP00000001718.1"/>
    <property type="gene ID" value="ENSTNIG00000006075.1"/>
</dbReference>
<feature type="signal peptide" evidence="6">
    <location>
        <begin position="1"/>
        <end position="19"/>
    </location>
</feature>
<comment type="subcellular location">
    <subcellularLocation>
        <location evidence="1 6">Secreted</location>
    </subcellularLocation>
</comment>
<evidence type="ECO:0000313" key="8">
    <source>
        <dbReference type="Ensembl" id="ENSTNIP00000001718.1"/>
    </source>
</evidence>
<keyword evidence="9" id="KW-1185">Reference proteome</keyword>
<dbReference type="SMART" id="SM00041">
    <property type="entry name" value="CT"/>
    <property type="match status" value="1"/>
</dbReference>
<dbReference type="InParanoid" id="H3C0F2"/>
<evidence type="ECO:0000256" key="3">
    <source>
        <dbReference type="ARBA" id="ARBA00022525"/>
    </source>
</evidence>
<feature type="chain" id="PRO_5024528239" evidence="6">
    <location>
        <begin position="20"/>
        <end position="261"/>
    </location>
</feature>
<evidence type="ECO:0000313" key="9">
    <source>
        <dbReference type="Proteomes" id="UP000007303"/>
    </source>
</evidence>
<dbReference type="PANTHER" id="PTHR15273:SF8">
    <property type="entry name" value="CERBERUS"/>
    <property type="match status" value="1"/>
</dbReference>
<evidence type="ECO:0000256" key="2">
    <source>
        <dbReference type="ARBA" id="ARBA00007872"/>
    </source>
</evidence>
<reference evidence="8" key="3">
    <citation type="submission" date="2025-09" db="UniProtKB">
        <authorList>
            <consortium name="Ensembl"/>
        </authorList>
    </citation>
    <scope>IDENTIFICATION</scope>
</reference>
<comment type="similarity">
    <text evidence="2 6">Belongs to the DAN family.</text>
</comment>
<dbReference type="AlphaFoldDB" id="H3C0F2"/>
<dbReference type="Gene3D" id="2.10.90.10">
    <property type="entry name" value="Cystine-knot cytokines"/>
    <property type="match status" value="1"/>
</dbReference>
<keyword evidence="4 6" id="KW-0732">Signal</keyword>
<proteinExistence type="inferred from homology"/>
<evidence type="ECO:0000256" key="1">
    <source>
        <dbReference type="ARBA" id="ARBA00004613"/>
    </source>
</evidence>
<dbReference type="InterPro" id="IPR029034">
    <property type="entry name" value="Cystine-knot_cytokine"/>
</dbReference>
<protein>
    <submittedName>
        <fullName evidence="8">DAN domain family, member 5</fullName>
    </submittedName>
</protein>
<dbReference type="InterPro" id="IPR004133">
    <property type="entry name" value="DAN_dom"/>
</dbReference>
<dbReference type="Proteomes" id="UP000007303">
    <property type="component" value="Unassembled WGS sequence"/>
</dbReference>
<dbReference type="GeneTree" id="ENSGT00530000063926"/>
<dbReference type="InterPro" id="IPR006207">
    <property type="entry name" value="Cys_knot_C"/>
</dbReference>
<evidence type="ECO:0000256" key="5">
    <source>
        <dbReference type="ARBA" id="ARBA00023157"/>
    </source>
</evidence>
<dbReference type="InterPro" id="IPR016860">
    <property type="entry name" value="Cerberus"/>
</dbReference>
<dbReference type="STRING" id="99883.ENSTNIP00000001718"/>
<keyword evidence="5" id="KW-1015">Disulfide bond</keyword>
<sequence length="261" mass="27684">MLFTLSFVFMSSLMAPASALPHGAFSFLRGPKAELESSGGGPDEPVQGVVKVFPLDPRSLANSGFLRRGLSARRGPSLSPRLPFPAFLSQGRPGPAQAPALASKALVSPLHHLQPKSELELKKKQGLQMWQKAMNKGPTMAVSLPASLKDGRQTCSAVPFTQRVTAAGCSSVTVHNKLCFGQCSSLFVPSEVPLGAGTAFLHHQGPCSRCAPSKAQAVVVPLLCGARVQQKRVMVVEECKCETGREEKAASGLLNILYLNL</sequence>
<feature type="domain" description="CTCK" evidence="7">
    <location>
        <begin position="157"/>
        <end position="244"/>
    </location>
</feature>
<name>H3C0F2_TETNG</name>
<reference evidence="9" key="1">
    <citation type="journal article" date="2004" name="Nature">
        <title>Genome duplication in the teleost fish Tetraodon nigroviridis reveals the early vertebrate proto-karyotype.</title>
        <authorList>
            <person name="Jaillon O."/>
            <person name="Aury J.-M."/>
            <person name="Brunet F."/>
            <person name="Petit J.-L."/>
            <person name="Stange-Thomann N."/>
            <person name="Mauceli E."/>
            <person name="Bouneau L."/>
            <person name="Fischer C."/>
            <person name="Ozouf-Costaz C."/>
            <person name="Bernot A."/>
            <person name="Nicaud S."/>
            <person name="Jaffe D."/>
            <person name="Fisher S."/>
            <person name="Lutfalla G."/>
            <person name="Dossat C."/>
            <person name="Segurens B."/>
            <person name="Dasilva C."/>
            <person name="Salanoubat M."/>
            <person name="Levy M."/>
            <person name="Boudet N."/>
            <person name="Castellano S."/>
            <person name="Anthouard V."/>
            <person name="Jubin C."/>
            <person name="Castelli V."/>
            <person name="Katinka M."/>
            <person name="Vacherie B."/>
            <person name="Biemont C."/>
            <person name="Skalli Z."/>
            <person name="Cattolico L."/>
            <person name="Poulain J."/>
            <person name="De Berardinis V."/>
            <person name="Cruaud C."/>
            <person name="Duprat S."/>
            <person name="Brottier P."/>
            <person name="Coutanceau J.-P."/>
            <person name="Gouzy J."/>
            <person name="Parra G."/>
            <person name="Lardier G."/>
            <person name="Chapple C."/>
            <person name="McKernan K.J."/>
            <person name="McEwan P."/>
            <person name="Bosak S."/>
            <person name="Kellis M."/>
            <person name="Volff J.-N."/>
            <person name="Guigo R."/>
            <person name="Zody M.C."/>
            <person name="Mesirov J."/>
            <person name="Lindblad-Toh K."/>
            <person name="Birren B."/>
            <person name="Nusbaum C."/>
            <person name="Kahn D."/>
            <person name="Robinson-Rechavi M."/>
            <person name="Laudet V."/>
            <person name="Schachter V."/>
            <person name="Quetier F."/>
            <person name="Saurin W."/>
            <person name="Scarpelli C."/>
            <person name="Wincker P."/>
            <person name="Lander E.S."/>
            <person name="Weissenbach J."/>
            <person name="Roest Crollius H."/>
        </authorList>
    </citation>
    <scope>NUCLEOTIDE SEQUENCE [LARGE SCALE GENOMIC DNA]</scope>
</reference>
<dbReference type="OMA" id="KQTCTAV"/>
<dbReference type="GO" id="GO:0061371">
    <property type="term" value="P:determination of heart left/right asymmetry"/>
    <property type="evidence" value="ECO:0007669"/>
    <property type="project" value="TreeGrafter"/>
</dbReference>
<keyword evidence="3 6" id="KW-0964">Secreted</keyword>
<dbReference type="PIRSF" id="PIRSF027807">
    <property type="entry name" value="Cerberus"/>
    <property type="match status" value="1"/>
</dbReference>
<dbReference type="Pfam" id="PF03045">
    <property type="entry name" value="DAN"/>
    <property type="match status" value="1"/>
</dbReference>
<accession>H3C0F2</accession>
<evidence type="ECO:0000259" key="7">
    <source>
        <dbReference type="SMART" id="SM00041"/>
    </source>
</evidence>
<evidence type="ECO:0000256" key="6">
    <source>
        <dbReference type="PIRNR" id="PIRNR027807"/>
    </source>
</evidence>
<organism evidence="8 9">
    <name type="scientific">Tetraodon nigroviridis</name>
    <name type="common">Spotted green pufferfish</name>
    <name type="synonym">Chelonodon nigroviridis</name>
    <dbReference type="NCBI Taxonomy" id="99883"/>
    <lineage>
        <taxon>Eukaryota</taxon>
        <taxon>Metazoa</taxon>
        <taxon>Chordata</taxon>
        <taxon>Craniata</taxon>
        <taxon>Vertebrata</taxon>
        <taxon>Euteleostomi</taxon>
        <taxon>Actinopterygii</taxon>
        <taxon>Neopterygii</taxon>
        <taxon>Teleostei</taxon>
        <taxon>Neoteleostei</taxon>
        <taxon>Acanthomorphata</taxon>
        <taxon>Eupercaria</taxon>
        <taxon>Tetraodontiformes</taxon>
        <taxon>Tetradontoidea</taxon>
        <taxon>Tetraodontidae</taxon>
        <taxon>Tetraodon</taxon>
    </lineage>
</organism>
<dbReference type="GO" id="GO:0032926">
    <property type="term" value="P:negative regulation of activin receptor signaling pathway"/>
    <property type="evidence" value="ECO:0007669"/>
    <property type="project" value="UniProtKB-ARBA"/>
</dbReference>
<evidence type="ECO:0000256" key="4">
    <source>
        <dbReference type="ARBA" id="ARBA00022729"/>
    </source>
</evidence>
<reference evidence="8" key="2">
    <citation type="submission" date="2025-08" db="UniProtKB">
        <authorList>
            <consortium name="Ensembl"/>
        </authorList>
    </citation>
    <scope>IDENTIFICATION</scope>
</reference>
<dbReference type="GO" id="GO:0005576">
    <property type="term" value="C:extracellular region"/>
    <property type="evidence" value="ECO:0007669"/>
    <property type="project" value="UniProtKB-SubCell"/>
</dbReference>